<reference evidence="2 3" key="1">
    <citation type="journal article" date="2018" name="Mol. Plant">
        <title>The genome of Artemisia annua provides insight into the evolution of Asteraceae family and artemisinin biosynthesis.</title>
        <authorList>
            <person name="Shen Q."/>
            <person name="Zhang L."/>
            <person name="Liao Z."/>
            <person name="Wang S."/>
            <person name="Yan T."/>
            <person name="Shi P."/>
            <person name="Liu M."/>
            <person name="Fu X."/>
            <person name="Pan Q."/>
            <person name="Wang Y."/>
            <person name="Lv Z."/>
            <person name="Lu X."/>
            <person name="Zhang F."/>
            <person name="Jiang W."/>
            <person name="Ma Y."/>
            <person name="Chen M."/>
            <person name="Hao X."/>
            <person name="Li L."/>
            <person name="Tang Y."/>
            <person name="Lv G."/>
            <person name="Zhou Y."/>
            <person name="Sun X."/>
            <person name="Brodelius P.E."/>
            <person name="Rose J.K.C."/>
            <person name="Tang K."/>
        </authorList>
    </citation>
    <scope>NUCLEOTIDE SEQUENCE [LARGE SCALE GENOMIC DNA]</scope>
    <source>
        <strain evidence="3">cv. Huhao1</strain>
        <tissue evidence="2">Leaf</tissue>
    </source>
</reference>
<dbReference type="Proteomes" id="UP000245207">
    <property type="component" value="Unassembled WGS sequence"/>
</dbReference>
<dbReference type="PANTHER" id="PTHR47926">
    <property type="entry name" value="PENTATRICOPEPTIDE REPEAT-CONTAINING PROTEIN"/>
    <property type="match status" value="1"/>
</dbReference>
<sequence>MVLSYMPQSVPIFTHYQVKTLQGRPCSVQHNTRATLDEDVMLLKKLQGILPKKSRLMIRRAYARRLEDVVLRNYSLICWVMSFLQMEFINGSVLRGCAGLKTLTAGRQVHAYAVKSGVEINVVVGSSLAYMYIKSGSLTEGDKELESRTDENTTPVPAMKTSAMSTNTKENSNKRHVDDEPAVSHQMLMITKGVCKKIRRRGFEELLFDMLNDHSTYNMVLRSFNFRISESSCWVMSFLQMEFINGSVLRGCAGLKTLTAGRQVHAYAVKSGVEINVVVRSSLAYMYIKSGSLTEGDKVIKSMSVHSFPLYNTLITGRTHRNGNL</sequence>
<accession>A0A2U1NTX0</accession>
<protein>
    <submittedName>
        <fullName evidence="2">Pentatricopeptide repeat-containing protein</fullName>
    </submittedName>
</protein>
<dbReference type="STRING" id="35608.A0A2U1NTX0"/>
<feature type="region of interest" description="Disordered" evidence="1">
    <location>
        <begin position="142"/>
        <end position="178"/>
    </location>
</feature>
<proteinExistence type="predicted"/>
<dbReference type="AlphaFoldDB" id="A0A2U1NTX0"/>
<dbReference type="InterPro" id="IPR046960">
    <property type="entry name" value="PPR_At4g14850-like_plant"/>
</dbReference>
<comment type="caution">
    <text evidence="2">The sequence shown here is derived from an EMBL/GenBank/DDBJ whole genome shotgun (WGS) entry which is preliminary data.</text>
</comment>
<dbReference type="Gene3D" id="1.25.40.10">
    <property type="entry name" value="Tetratricopeptide repeat domain"/>
    <property type="match status" value="1"/>
</dbReference>
<dbReference type="InterPro" id="IPR011990">
    <property type="entry name" value="TPR-like_helical_dom_sf"/>
</dbReference>
<name>A0A2U1NTX0_ARTAN</name>
<dbReference type="PANTHER" id="PTHR47926:SF409">
    <property type="entry name" value="DYW DOMAIN-CONTAINING PROTEIN"/>
    <property type="match status" value="1"/>
</dbReference>
<gene>
    <name evidence="2" type="ORF">CTI12_AA227590</name>
</gene>
<evidence type="ECO:0000313" key="2">
    <source>
        <dbReference type="EMBL" id="PWA76952.1"/>
    </source>
</evidence>
<evidence type="ECO:0000256" key="1">
    <source>
        <dbReference type="SAM" id="MobiDB-lite"/>
    </source>
</evidence>
<keyword evidence="3" id="KW-1185">Reference proteome</keyword>
<dbReference type="OrthoDB" id="1700852at2759"/>
<dbReference type="GO" id="GO:0009451">
    <property type="term" value="P:RNA modification"/>
    <property type="evidence" value="ECO:0007669"/>
    <property type="project" value="InterPro"/>
</dbReference>
<organism evidence="2 3">
    <name type="scientific">Artemisia annua</name>
    <name type="common">Sweet wormwood</name>
    <dbReference type="NCBI Taxonomy" id="35608"/>
    <lineage>
        <taxon>Eukaryota</taxon>
        <taxon>Viridiplantae</taxon>
        <taxon>Streptophyta</taxon>
        <taxon>Embryophyta</taxon>
        <taxon>Tracheophyta</taxon>
        <taxon>Spermatophyta</taxon>
        <taxon>Magnoliopsida</taxon>
        <taxon>eudicotyledons</taxon>
        <taxon>Gunneridae</taxon>
        <taxon>Pentapetalae</taxon>
        <taxon>asterids</taxon>
        <taxon>campanulids</taxon>
        <taxon>Asterales</taxon>
        <taxon>Asteraceae</taxon>
        <taxon>Asteroideae</taxon>
        <taxon>Anthemideae</taxon>
        <taxon>Artemisiinae</taxon>
        <taxon>Artemisia</taxon>
    </lineage>
</organism>
<dbReference type="GO" id="GO:0003723">
    <property type="term" value="F:RNA binding"/>
    <property type="evidence" value="ECO:0007669"/>
    <property type="project" value="InterPro"/>
</dbReference>
<evidence type="ECO:0000313" key="3">
    <source>
        <dbReference type="Proteomes" id="UP000245207"/>
    </source>
</evidence>
<feature type="compositionally biased region" description="Basic and acidic residues" evidence="1">
    <location>
        <begin position="142"/>
        <end position="151"/>
    </location>
</feature>
<dbReference type="EMBL" id="PKPP01002198">
    <property type="protein sequence ID" value="PWA76952.1"/>
    <property type="molecule type" value="Genomic_DNA"/>
</dbReference>